<dbReference type="Gene3D" id="3.40.50.140">
    <property type="match status" value="1"/>
</dbReference>
<dbReference type="CDD" id="cd00186">
    <property type="entry name" value="TOP1Ac"/>
    <property type="match status" value="1"/>
</dbReference>
<gene>
    <name evidence="12" type="ORF">CTM50_08305</name>
</gene>
<reference evidence="12 13" key="1">
    <citation type="submission" date="2017-11" db="EMBL/GenBank/DDBJ databases">
        <title>Genome sequencing of Prevotella intermedia KCOM 2033.</title>
        <authorList>
            <person name="Kook J.-K."/>
            <person name="Park S.-N."/>
            <person name="Lim Y.K."/>
        </authorList>
    </citation>
    <scope>NUCLEOTIDE SEQUENCE [LARGE SCALE GENOMIC DNA]</scope>
    <source>
        <strain evidence="12 13">KCOM 2033</strain>
    </source>
</reference>
<dbReference type="EC" id="5.6.2.1" evidence="3"/>
<feature type="domain" description="Topo IA-type catalytic" evidence="11">
    <location>
        <begin position="169"/>
        <end position="596"/>
    </location>
</feature>
<keyword evidence="4" id="KW-0799">Topoisomerase</keyword>
<dbReference type="Gene3D" id="2.70.20.10">
    <property type="entry name" value="Topoisomerase I, domain 3"/>
    <property type="match status" value="1"/>
</dbReference>
<evidence type="ECO:0000256" key="2">
    <source>
        <dbReference type="ARBA" id="ARBA00009446"/>
    </source>
</evidence>
<dbReference type="PANTHER" id="PTHR11390:SF21">
    <property type="entry name" value="DNA TOPOISOMERASE 3-ALPHA"/>
    <property type="match status" value="1"/>
</dbReference>
<organism evidence="12 13">
    <name type="scientific">Prevotella intermedia</name>
    <dbReference type="NCBI Taxonomy" id="28131"/>
    <lineage>
        <taxon>Bacteria</taxon>
        <taxon>Pseudomonadati</taxon>
        <taxon>Bacteroidota</taxon>
        <taxon>Bacteroidia</taxon>
        <taxon>Bacteroidales</taxon>
        <taxon>Prevotellaceae</taxon>
        <taxon>Prevotella</taxon>
    </lineage>
</organism>
<dbReference type="Gene3D" id="1.10.290.10">
    <property type="entry name" value="Topoisomerase I, domain 4"/>
    <property type="match status" value="1"/>
</dbReference>
<dbReference type="SMART" id="SM00493">
    <property type="entry name" value="TOPRIM"/>
    <property type="match status" value="1"/>
</dbReference>
<dbReference type="Pfam" id="PF01751">
    <property type="entry name" value="Toprim"/>
    <property type="match status" value="1"/>
</dbReference>
<dbReference type="Pfam" id="PF01131">
    <property type="entry name" value="Topoisom_bac"/>
    <property type="match status" value="1"/>
</dbReference>
<name>A0A2D3NC80_PREIN</name>
<evidence type="ECO:0000256" key="5">
    <source>
        <dbReference type="ARBA" id="ARBA00023125"/>
    </source>
</evidence>
<comment type="similarity">
    <text evidence="2">Belongs to the type IA topoisomerase family.</text>
</comment>
<dbReference type="InterPro" id="IPR000380">
    <property type="entry name" value="Topo_IA"/>
</dbReference>
<proteinExistence type="inferred from homology"/>
<dbReference type="InterPro" id="IPR006171">
    <property type="entry name" value="TOPRIM_dom"/>
</dbReference>
<evidence type="ECO:0000256" key="6">
    <source>
        <dbReference type="ARBA" id="ARBA00023235"/>
    </source>
</evidence>
<sequence length="701" mass="78262">MITCIIAEKPSVARDIARIVGASNKQEGYLASTPSADFQLEGSDYVVTWAMGHLIALAMPEAYGFSAYKAEDLPIRPNTFQLVVRQVRKDKEYISDPAALKQLKVIRSCFDKADRIIVATDAGREGELIFRYIYQYLDCKKPFERLWISSLTDKAIREGLSNLKPGSHYDNLYHSAKARSEADWLVGINASRALSIARKGGYSLGRVQTPTLAMVCRRYIENRDFSSVPYWKLSVLTEKEGLSIKAVGCKDYENEASAQTALAALRSQSQLTVETVTIKVTHTAPPLLYDLTALQKDANRRHGFSADKTLSIAQSLYEKKITTYPRTGSRYISEDVFEEVPVLLRKIDKALSNPLNRHSVDNAKVTDHHAIIPTGETPSGLSVDEATIYQMIVTRFLEAFSPDSEEERMQVKFTDGTNTFTWKACRQISLGWKDVQQGADTQNENGKENEEQTLSALPSLTEGEVLSLLNAEITEHKTKPKPLYTEATLLSAMENAGKDVKEDDERKAMAECGIGTPATRANIIETLILRDYIRRNKKAIIPTEKGLAVYEIVKNKKIANAEMTGSWELALAAIEARQMPAEKFAQGINSYVGTICEELLALAPQVQKSYPTYHCPKCGNESVGIYTKVAKCRHEGCDFHIFREVCGTLLTEGNIRDLITTGRTPVLKGLTSKAGKKFNARLVLKDDYTTTFEFEQNKKRK</sequence>
<dbReference type="InterPro" id="IPR013826">
    <property type="entry name" value="Topo_IA_cen_sub3"/>
</dbReference>
<dbReference type="InterPro" id="IPR013824">
    <property type="entry name" value="Topo_IA_cen_sub1"/>
</dbReference>
<dbReference type="PRINTS" id="PR00417">
    <property type="entry name" value="PRTPISMRASEI"/>
</dbReference>
<dbReference type="EMBL" id="CP024696">
    <property type="protein sequence ID" value="ATV53028.1"/>
    <property type="molecule type" value="Genomic_DNA"/>
</dbReference>
<dbReference type="InterPro" id="IPR023405">
    <property type="entry name" value="Topo_IA_core_domain"/>
</dbReference>
<dbReference type="InterPro" id="IPR013497">
    <property type="entry name" value="Topo_IA_cen"/>
</dbReference>
<evidence type="ECO:0000313" key="13">
    <source>
        <dbReference type="Proteomes" id="UP000229323"/>
    </source>
</evidence>
<dbReference type="CDD" id="cd03362">
    <property type="entry name" value="TOPRIM_TopoIA_TopoIII"/>
    <property type="match status" value="1"/>
</dbReference>
<evidence type="ECO:0000256" key="1">
    <source>
        <dbReference type="ARBA" id="ARBA00000213"/>
    </source>
</evidence>
<dbReference type="SMART" id="SM00437">
    <property type="entry name" value="TOP1Ac"/>
    <property type="match status" value="1"/>
</dbReference>
<evidence type="ECO:0000256" key="3">
    <source>
        <dbReference type="ARBA" id="ARBA00012891"/>
    </source>
</evidence>
<evidence type="ECO:0000259" key="11">
    <source>
        <dbReference type="PROSITE" id="PS52039"/>
    </source>
</evidence>
<dbReference type="GO" id="GO:0006310">
    <property type="term" value="P:DNA recombination"/>
    <property type="evidence" value="ECO:0007669"/>
    <property type="project" value="TreeGrafter"/>
</dbReference>
<dbReference type="GO" id="GO:0003917">
    <property type="term" value="F:DNA topoisomerase type I (single strand cut, ATP-independent) activity"/>
    <property type="evidence" value="ECO:0007669"/>
    <property type="project" value="UniProtKB-EC"/>
</dbReference>
<dbReference type="GO" id="GO:0003677">
    <property type="term" value="F:DNA binding"/>
    <property type="evidence" value="ECO:0007669"/>
    <property type="project" value="UniProtKB-KW"/>
</dbReference>
<evidence type="ECO:0000256" key="10">
    <source>
        <dbReference type="ARBA" id="ARBA00032877"/>
    </source>
</evidence>
<keyword evidence="6 12" id="KW-0413">Isomerase</keyword>
<dbReference type="GO" id="GO:0043597">
    <property type="term" value="C:cytoplasmic replication fork"/>
    <property type="evidence" value="ECO:0007669"/>
    <property type="project" value="TreeGrafter"/>
</dbReference>
<dbReference type="InterPro" id="IPR003601">
    <property type="entry name" value="Topo_IA_2"/>
</dbReference>
<dbReference type="PROSITE" id="PS52039">
    <property type="entry name" value="TOPO_IA_2"/>
    <property type="match status" value="1"/>
</dbReference>
<evidence type="ECO:0000313" key="12">
    <source>
        <dbReference type="EMBL" id="ATV53028.1"/>
    </source>
</evidence>
<dbReference type="PANTHER" id="PTHR11390">
    <property type="entry name" value="PROKARYOTIC DNA TOPOISOMERASE"/>
    <property type="match status" value="1"/>
</dbReference>
<dbReference type="GO" id="GO:0006265">
    <property type="term" value="P:DNA topological change"/>
    <property type="evidence" value="ECO:0007669"/>
    <property type="project" value="InterPro"/>
</dbReference>
<accession>A0A2D3NC80</accession>
<protein>
    <recommendedName>
        <fullName evidence="3">DNA topoisomerase</fullName>
        <ecNumber evidence="3">5.6.2.1</ecNumber>
    </recommendedName>
    <alternativeName>
        <fullName evidence="10">Omega-protein</fullName>
    </alternativeName>
    <alternativeName>
        <fullName evidence="9">Relaxing enzyme</fullName>
    </alternativeName>
    <alternativeName>
        <fullName evidence="7">Swivelase</fullName>
    </alternativeName>
    <alternativeName>
        <fullName evidence="8">Untwisting enzyme</fullName>
    </alternativeName>
</protein>
<dbReference type="Gene3D" id="1.10.460.10">
    <property type="entry name" value="Topoisomerase I, domain 2"/>
    <property type="match status" value="1"/>
</dbReference>
<dbReference type="Proteomes" id="UP000229323">
    <property type="component" value="Chromosome"/>
</dbReference>
<dbReference type="InterPro" id="IPR003602">
    <property type="entry name" value="Topo_IA_DNA-bd_dom"/>
</dbReference>
<dbReference type="InterPro" id="IPR025589">
    <property type="entry name" value="Toprim_C_rpt"/>
</dbReference>
<dbReference type="SMART" id="SM00436">
    <property type="entry name" value="TOP1Bc"/>
    <property type="match status" value="1"/>
</dbReference>
<dbReference type="InterPro" id="IPR034144">
    <property type="entry name" value="TOPRIM_TopoIII"/>
</dbReference>
<comment type="catalytic activity">
    <reaction evidence="1">
        <text>ATP-independent breakage of single-stranded DNA, followed by passage and rejoining.</text>
        <dbReference type="EC" id="5.6.2.1"/>
    </reaction>
</comment>
<evidence type="ECO:0000256" key="4">
    <source>
        <dbReference type="ARBA" id="ARBA00023029"/>
    </source>
</evidence>
<keyword evidence="5" id="KW-0238">DNA-binding</keyword>
<dbReference type="SUPFAM" id="SSF56712">
    <property type="entry name" value="Prokaryotic type I DNA topoisomerase"/>
    <property type="match status" value="1"/>
</dbReference>
<evidence type="ECO:0000256" key="7">
    <source>
        <dbReference type="ARBA" id="ARBA00030003"/>
    </source>
</evidence>
<dbReference type="RefSeq" id="WP_100023308.1">
    <property type="nucleotide sequence ID" value="NZ_CP024696.1"/>
</dbReference>
<evidence type="ECO:0000256" key="9">
    <source>
        <dbReference type="ARBA" id="ARBA00032235"/>
    </source>
</evidence>
<dbReference type="InterPro" id="IPR013825">
    <property type="entry name" value="Topo_IA_cen_sub2"/>
</dbReference>
<dbReference type="Pfam" id="PF13342">
    <property type="entry name" value="Toprim_Crpt"/>
    <property type="match status" value="1"/>
</dbReference>
<dbReference type="GO" id="GO:0006281">
    <property type="term" value="P:DNA repair"/>
    <property type="evidence" value="ECO:0007669"/>
    <property type="project" value="TreeGrafter"/>
</dbReference>
<evidence type="ECO:0000256" key="8">
    <source>
        <dbReference type="ARBA" id="ARBA00031985"/>
    </source>
</evidence>
<dbReference type="AlphaFoldDB" id="A0A2D3NC80"/>